<dbReference type="InterPro" id="IPR034027">
    <property type="entry name" value="Reprolysin_adamalysin"/>
</dbReference>
<dbReference type="RefSeq" id="XP_038291149.1">
    <property type="nucleotide sequence ID" value="XM_038435221.1"/>
</dbReference>
<dbReference type="GO" id="GO:0004222">
    <property type="term" value="F:metalloendopeptidase activity"/>
    <property type="evidence" value="ECO:0007669"/>
    <property type="project" value="InterPro"/>
</dbReference>
<dbReference type="OrthoDB" id="5951731at2759"/>
<feature type="disulfide bond" evidence="3">
    <location>
        <begin position="464"/>
        <end position="484"/>
    </location>
</feature>
<feature type="region of interest" description="Disordered" evidence="5">
    <location>
        <begin position="715"/>
        <end position="881"/>
    </location>
</feature>
<dbReference type="InterPro" id="IPR001762">
    <property type="entry name" value="Disintegrin_dom"/>
</dbReference>
<feature type="compositionally biased region" description="Low complexity" evidence="5">
    <location>
        <begin position="769"/>
        <end position="836"/>
    </location>
</feature>
<dbReference type="Pfam" id="PF01562">
    <property type="entry name" value="Pep_M12B_propep"/>
    <property type="match status" value="1"/>
</dbReference>
<dbReference type="Pfam" id="PF01421">
    <property type="entry name" value="Reprolysin"/>
    <property type="match status" value="1"/>
</dbReference>
<dbReference type="RefSeq" id="XP_005635701.1">
    <property type="nucleotide sequence ID" value="XM_005635644.2"/>
</dbReference>
<feature type="binding site" evidence="4">
    <location>
        <position position="345"/>
    </location>
    <ligand>
        <name>Zn(2+)</name>
        <dbReference type="ChEBI" id="CHEBI:29105"/>
        <note>catalytic</note>
    </ligand>
</feature>
<evidence type="ECO:0000256" key="7">
    <source>
        <dbReference type="SAM" id="SignalP"/>
    </source>
</evidence>
<feature type="compositionally biased region" description="Polar residues" evidence="5">
    <location>
        <begin position="871"/>
        <end position="881"/>
    </location>
</feature>
<dbReference type="RefSeq" id="XP_005635703.1">
    <property type="nucleotide sequence ID" value="XM_005635646.2"/>
</dbReference>
<feature type="compositionally biased region" description="Low complexity" evidence="5">
    <location>
        <begin position="851"/>
        <end position="865"/>
    </location>
</feature>
<dbReference type="InterPro" id="IPR036436">
    <property type="entry name" value="Disintegrin_dom_sf"/>
</dbReference>
<dbReference type="GO" id="GO:0016020">
    <property type="term" value="C:membrane"/>
    <property type="evidence" value="ECO:0007669"/>
    <property type="project" value="UniProtKB-SubCell"/>
</dbReference>
<evidence type="ECO:0000313" key="10">
    <source>
        <dbReference type="Ensembl" id="ENSCAFP00000069352.1"/>
    </source>
</evidence>
<evidence type="ECO:0000259" key="8">
    <source>
        <dbReference type="PROSITE" id="PS50214"/>
    </source>
</evidence>
<organism evidence="11 13">
    <name type="scientific">Canis lupus familiaris</name>
    <name type="common">Dog</name>
    <name type="synonym">Canis familiaris</name>
    <dbReference type="NCBI Taxonomy" id="9615"/>
    <lineage>
        <taxon>Eukaryota</taxon>
        <taxon>Metazoa</taxon>
        <taxon>Chordata</taxon>
        <taxon>Craniata</taxon>
        <taxon>Vertebrata</taxon>
        <taxon>Euteleostomi</taxon>
        <taxon>Mammalia</taxon>
        <taxon>Eutheria</taxon>
        <taxon>Laurasiatheria</taxon>
        <taxon>Carnivora</taxon>
        <taxon>Caniformia</taxon>
        <taxon>Canidae</taxon>
        <taxon>Canis</taxon>
    </lineage>
</organism>
<evidence type="ECO:0000256" key="2">
    <source>
        <dbReference type="ARBA" id="ARBA00023157"/>
    </source>
</evidence>
<keyword evidence="6" id="KW-1133">Transmembrane helix</keyword>
<dbReference type="Gene3D" id="3.40.390.10">
    <property type="entry name" value="Collagenase (Catalytic Domain)"/>
    <property type="match status" value="1"/>
</dbReference>
<dbReference type="CDD" id="cd04269">
    <property type="entry name" value="ZnMc_adamalysin_II_like"/>
    <property type="match status" value="1"/>
</dbReference>
<dbReference type="Pfam" id="PF08516">
    <property type="entry name" value="ADAM_CR"/>
    <property type="match status" value="1"/>
</dbReference>
<evidence type="ECO:0000313" key="12">
    <source>
        <dbReference type="Proteomes" id="UP000002254"/>
    </source>
</evidence>
<dbReference type="Ensembl" id="ENSCAFT00000108140.1">
    <property type="protein sequence ID" value="ENSCAFP00000069352.1"/>
    <property type="gene ID" value="ENSCAFG00000059278.1"/>
</dbReference>
<feature type="domain" description="Disintegrin" evidence="8">
    <location>
        <begin position="406"/>
        <end position="492"/>
    </location>
</feature>
<evidence type="ECO:0000256" key="6">
    <source>
        <dbReference type="SAM" id="Phobius"/>
    </source>
</evidence>
<dbReference type="GeneID" id="100687448"/>
<comment type="subcellular location">
    <subcellularLocation>
        <location evidence="1">Membrane</location>
        <topology evidence="1">Single-pass membrane protein</topology>
    </subcellularLocation>
</comment>
<keyword evidence="7" id="KW-0732">Signal</keyword>
<dbReference type="RefSeq" id="XP_038429560.1">
    <property type="nucleotide sequence ID" value="XM_038573632.1"/>
</dbReference>
<evidence type="ECO:0000313" key="11">
    <source>
        <dbReference type="Ensembl" id="ENSCAFP00040034870.1"/>
    </source>
</evidence>
<dbReference type="Proteomes" id="UP000002254">
    <property type="component" value="Chromosome 25"/>
</dbReference>
<dbReference type="RefSeq" id="XP_005635702.1">
    <property type="nucleotide sequence ID" value="XM_005635645.2"/>
</dbReference>
<feature type="compositionally biased region" description="Polar residues" evidence="5">
    <location>
        <begin position="837"/>
        <end position="850"/>
    </location>
</feature>
<dbReference type="GO" id="GO:0046872">
    <property type="term" value="F:metal ion binding"/>
    <property type="evidence" value="ECO:0007669"/>
    <property type="project" value="UniProtKB-KW"/>
</dbReference>
<evidence type="ECO:0000256" key="4">
    <source>
        <dbReference type="PROSITE-ProRule" id="PRU00276"/>
    </source>
</evidence>
<keyword evidence="4" id="KW-0479">Metal-binding</keyword>
<feature type="binding site" evidence="4">
    <location>
        <position position="341"/>
    </location>
    <ligand>
        <name>Zn(2+)</name>
        <dbReference type="ChEBI" id="CHEBI:29105"/>
        <note>catalytic</note>
    </ligand>
</feature>
<dbReference type="InterPro" id="IPR002870">
    <property type="entry name" value="Peptidase_M12B_N"/>
</dbReference>
<dbReference type="RefSeq" id="XP_038291148.1">
    <property type="nucleotide sequence ID" value="XM_038435220.1"/>
</dbReference>
<dbReference type="InterPro" id="IPR018358">
    <property type="entry name" value="Disintegrin_CS"/>
</dbReference>
<feature type="domain" description="Peptidase M12B" evidence="9">
    <location>
        <begin position="207"/>
        <end position="386"/>
    </location>
</feature>
<dbReference type="FunFam" id="3.40.390.10:FF:000002">
    <property type="entry name" value="Disintegrin and metalloproteinase domain-containing protein 22"/>
    <property type="match status" value="1"/>
</dbReference>
<proteinExistence type="predicted"/>
<dbReference type="InterPro" id="IPR001590">
    <property type="entry name" value="Peptidase_M12B"/>
</dbReference>
<dbReference type="Gene3D" id="4.10.70.10">
    <property type="entry name" value="Disintegrin domain"/>
    <property type="match status" value="1"/>
</dbReference>
<dbReference type="RefSeq" id="XP_038429558.1">
    <property type="nucleotide sequence ID" value="XM_038573630.1"/>
</dbReference>
<keyword evidence="6" id="KW-0472">Membrane</keyword>
<evidence type="ECO:0000259" key="9">
    <source>
        <dbReference type="PROSITE" id="PS50215"/>
    </source>
</evidence>
<dbReference type="AlphaFoldDB" id="A0A8C0TC12"/>
<dbReference type="InterPro" id="IPR024079">
    <property type="entry name" value="MetalloPept_cat_dom_sf"/>
</dbReference>
<name>A0A8C0TC12_CANLF</name>
<evidence type="ECO:0000313" key="13">
    <source>
        <dbReference type="Proteomes" id="UP000694542"/>
    </source>
</evidence>
<dbReference type="PANTHER" id="PTHR11905:SF34">
    <property type="entry name" value="DISINTEGRIN AND METALLOPROTEINASE DOMAIN-CONTAINING PROTEIN 29"/>
    <property type="match status" value="1"/>
</dbReference>
<evidence type="ECO:0000256" key="1">
    <source>
        <dbReference type="ARBA" id="ARBA00004167"/>
    </source>
</evidence>
<feature type="signal peptide" evidence="7">
    <location>
        <begin position="1"/>
        <end position="31"/>
    </location>
</feature>
<dbReference type="PROSITE" id="PS50214">
    <property type="entry name" value="DISINTEGRIN_2"/>
    <property type="match status" value="1"/>
</dbReference>
<dbReference type="KEGG" id="cfa:100687448"/>
<reference evidence="11" key="3">
    <citation type="submission" date="2025-05" db="UniProtKB">
        <authorList>
            <consortium name="Ensembl"/>
        </authorList>
    </citation>
    <scope>IDENTIFICATION</scope>
</reference>
<dbReference type="RefSeq" id="XP_038291150.1">
    <property type="nucleotide sequence ID" value="XM_038435222.1"/>
</dbReference>
<dbReference type="GO" id="GO:0006508">
    <property type="term" value="P:proteolysis"/>
    <property type="evidence" value="ECO:0007669"/>
    <property type="project" value="InterPro"/>
</dbReference>
<gene>
    <name evidence="11" type="primary">ADAM29</name>
</gene>
<dbReference type="SMART" id="SM00050">
    <property type="entry name" value="DISIN"/>
    <property type="match status" value="1"/>
</dbReference>
<dbReference type="PROSITE" id="PS00427">
    <property type="entry name" value="DISINTEGRIN_1"/>
    <property type="match status" value="1"/>
</dbReference>
<dbReference type="SUPFAM" id="SSF55486">
    <property type="entry name" value="Metalloproteases ('zincins'), catalytic domain"/>
    <property type="match status" value="1"/>
</dbReference>
<dbReference type="FunFam" id="4.10.70.10:FF:000001">
    <property type="entry name" value="Disintegrin and metalloproteinase domain-containing protein 22"/>
    <property type="match status" value="1"/>
</dbReference>
<reference evidence="10 12" key="1">
    <citation type="journal article" date="2005" name="Nature">
        <title>Genome sequence, comparative analysis and haplotype structure of the domestic dog.</title>
        <authorList>
            <consortium name="Broad Sequencing Platform"/>
            <person name="Lindblad-Toh K."/>
            <person name="Wade C.M."/>
            <person name="Mikkelsen T.S."/>
            <person name="Karlsson E.K."/>
            <person name="Jaffe D.B."/>
            <person name="Kamal M."/>
            <person name="Clamp M."/>
            <person name="Chang J.L."/>
            <person name="Kulbokas E.J. III"/>
            <person name="Zody M.C."/>
            <person name="Mauceli E."/>
            <person name="Xie X."/>
            <person name="Breen M."/>
            <person name="Wayne R.K."/>
            <person name="Ostrander E.A."/>
            <person name="Ponting C.P."/>
            <person name="Galibert F."/>
            <person name="Smith D.R."/>
            <person name="DeJong P.J."/>
            <person name="Kirkness E."/>
            <person name="Alvarez P."/>
            <person name="Biagi T."/>
            <person name="Brockman W."/>
            <person name="Butler J."/>
            <person name="Chin C.W."/>
            <person name="Cook A."/>
            <person name="Cuff J."/>
            <person name="Daly M.J."/>
            <person name="DeCaprio D."/>
            <person name="Gnerre S."/>
            <person name="Grabherr M."/>
            <person name="Kellis M."/>
            <person name="Kleber M."/>
            <person name="Bardeleben C."/>
            <person name="Goodstadt L."/>
            <person name="Heger A."/>
            <person name="Hitte C."/>
            <person name="Kim L."/>
            <person name="Koepfli K.P."/>
            <person name="Parker H.G."/>
            <person name="Pollinger J.P."/>
            <person name="Searle S.M."/>
            <person name="Sutter N.B."/>
            <person name="Thomas R."/>
            <person name="Webber C."/>
            <person name="Baldwin J."/>
            <person name="Abebe A."/>
            <person name="Abouelleil A."/>
            <person name="Aftuck L."/>
            <person name="Ait-Zahra M."/>
            <person name="Aldredge T."/>
            <person name="Allen N."/>
            <person name="An P."/>
            <person name="Anderson S."/>
            <person name="Antoine C."/>
            <person name="Arachchi H."/>
            <person name="Aslam A."/>
            <person name="Ayotte L."/>
            <person name="Bachantsang P."/>
            <person name="Barry A."/>
            <person name="Bayul T."/>
            <person name="Benamara M."/>
            <person name="Berlin A."/>
            <person name="Bessette D."/>
            <person name="Blitshteyn B."/>
            <person name="Bloom T."/>
            <person name="Blye J."/>
            <person name="Boguslavskiy L."/>
            <person name="Bonnet C."/>
            <person name="Boukhgalter B."/>
            <person name="Brown A."/>
            <person name="Cahill P."/>
            <person name="Calixte N."/>
            <person name="Camarata J."/>
            <person name="Cheshatsang Y."/>
            <person name="Chu J."/>
            <person name="Citroen M."/>
            <person name="Collymore A."/>
            <person name="Cooke P."/>
            <person name="Dawoe T."/>
            <person name="Daza R."/>
            <person name="Decktor K."/>
            <person name="DeGray S."/>
            <person name="Dhargay N."/>
            <person name="Dooley K."/>
            <person name="Dooley K."/>
            <person name="Dorje P."/>
            <person name="Dorjee K."/>
            <person name="Dorris L."/>
            <person name="Duffey N."/>
            <person name="Dupes A."/>
            <person name="Egbiremolen O."/>
            <person name="Elong R."/>
            <person name="Falk J."/>
            <person name="Farina A."/>
            <person name="Faro S."/>
            <person name="Ferguson D."/>
            <person name="Ferreira P."/>
            <person name="Fisher S."/>
            <person name="FitzGerald M."/>
            <person name="Foley K."/>
            <person name="Foley C."/>
            <person name="Franke A."/>
            <person name="Friedrich D."/>
            <person name="Gage D."/>
            <person name="Garber M."/>
            <person name="Gearin G."/>
            <person name="Giannoukos G."/>
            <person name="Goode T."/>
            <person name="Goyette A."/>
            <person name="Graham J."/>
            <person name="Grandbois E."/>
            <person name="Gyaltsen K."/>
            <person name="Hafez N."/>
            <person name="Hagopian D."/>
            <person name="Hagos B."/>
            <person name="Hall J."/>
            <person name="Healy C."/>
            <person name="Hegarty R."/>
            <person name="Honan T."/>
            <person name="Horn A."/>
            <person name="Houde N."/>
            <person name="Hughes L."/>
            <person name="Hunnicutt L."/>
            <person name="Husby M."/>
            <person name="Jester B."/>
            <person name="Jones C."/>
            <person name="Kamat A."/>
            <person name="Kanga B."/>
            <person name="Kells C."/>
            <person name="Khazanovich D."/>
            <person name="Kieu A.C."/>
            <person name="Kisner P."/>
            <person name="Kumar M."/>
            <person name="Lance K."/>
            <person name="Landers T."/>
            <person name="Lara M."/>
            <person name="Lee W."/>
            <person name="Leger J.P."/>
            <person name="Lennon N."/>
            <person name="Leuper L."/>
            <person name="LeVine S."/>
            <person name="Liu J."/>
            <person name="Liu X."/>
            <person name="Lokyitsang Y."/>
            <person name="Lokyitsang T."/>
            <person name="Lui A."/>
            <person name="Macdonald J."/>
            <person name="Major J."/>
            <person name="Marabella R."/>
            <person name="Maru K."/>
            <person name="Matthews C."/>
            <person name="McDonough S."/>
            <person name="Mehta T."/>
            <person name="Meldrim J."/>
            <person name="Melnikov A."/>
            <person name="Meneus L."/>
            <person name="Mihalev A."/>
            <person name="Mihova T."/>
            <person name="Miller K."/>
            <person name="Mittelman R."/>
            <person name="Mlenga V."/>
            <person name="Mulrain L."/>
            <person name="Munson G."/>
            <person name="Navidi A."/>
            <person name="Naylor J."/>
            <person name="Nguyen T."/>
            <person name="Nguyen N."/>
            <person name="Nguyen C."/>
            <person name="Nguyen T."/>
            <person name="Nicol R."/>
            <person name="Norbu N."/>
            <person name="Norbu C."/>
            <person name="Novod N."/>
            <person name="Nyima T."/>
            <person name="Olandt P."/>
            <person name="O'Neill B."/>
            <person name="O'Neill K."/>
            <person name="Osman S."/>
            <person name="Oyono L."/>
            <person name="Patti C."/>
            <person name="Perrin D."/>
            <person name="Phunkhang P."/>
            <person name="Pierre F."/>
            <person name="Priest M."/>
            <person name="Rachupka A."/>
            <person name="Raghuraman S."/>
            <person name="Rameau R."/>
            <person name="Ray V."/>
            <person name="Raymond C."/>
            <person name="Rege F."/>
            <person name="Rise C."/>
            <person name="Rogers J."/>
            <person name="Rogov P."/>
            <person name="Sahalie J."/>
            <person name="Settipalli S."/>
            <person name="Sharpe T."/>
            <person name="Shea T."/>
            <person name="Sheehan M."/>
            <person name="Sherpa N."/>
            <person name="Shi J."/>
            <person name="Shih D."/>
            <person name="Sloan J."/>
            <person name="Smith C."/>
            <person name="Sparrow T."/>
            <person name="Stalker J."/>
            <person name="Stange-Thomann N."/>
            <person name="Stavropoulos S."/>
            <person name="Stone C."/>
            <person name="Stone S."/>
            <person name="Sykes S."/>
            <person name="Tchuinga P."/>
            <person name="Tenzing P."/>
            <person name="Tesfaye S."/>
            <person name="Thoulutsang D."/>
            <person name="Thoulutsang Y."/>
            <person name="Topham K."/>
            <person name="Topping I."/>
            <person name="Tsamla T."/>
            <person name="Vassiliev H."/>
            <person name="Venkataraman V."/>
            <person name="Vo A."/>
            <person name="Wangchuk T."/>
            <person name="Wangdi T."/>
            <person name="Weiand M."/>
            <person name="Wilkinson J."/>
            <person name="Wilson A."/>
            <person name="Yadav S."/>
            <person name="Yang S."/>
            <person name="Yang X."/>
            <person name="Young G."/>
            <person name="Yu Q."/>
            <person name="Zainoun J."/>
            <person name="Zembek L."/>
            <person name="Zimmer A."/>
            <person name="Lander E.S."/>
        </authorList>
    </citation>
    <scope>NUCLEOTIDE SEQUENCE [LARGE SCALE GENOMIC DNA]</scope>
    <source>
        <strain evidence="10">Boxer</strain>
    </source>
</reference>
<feature type="disulfide bond" evidence="4">
    <location>
        <begin position="358"/>
        <end position="363"/>
    </location>
</feature>
<feature type="transmembrane region" description="Helical" evidence="6">
    <location>
        <begin position="686"/>
        <end position="707"/>
    </location>
</feature>
<dbReference type="InterPro" id="IPR006586">
    <property type="entry name" value="ADAM_Cys-rich"/>
</dbReference>
<dbReference type="PANTHER" id="PTHR11905">
    <property type="entry name" value="ADAM A DISINTEGRIN AND METALLOPROTEASE DOMAIN"/>
    <property type="match status" value="1"/>
</dbReference>
<accession>A0A8C0TC12</accession>
<keyword evidence="6" id="KW-0812">Transmembrane</keyword>
<feature type="binding site" evidence="4">
    <location>
        <position position="351"/>
    </location>
    <ligand>
        <name>Zn(2+)</name>
        <dbReference type="ChEBI" id="CHEBI:29105"/>
        <note>catalytic</note>
    </ligand>
</feature>
<keyword evidence="4" id="KW-0862">Zinc</keyword>
<dbReference type="Proteomes" id="UP000694542">
    <property type="component" value="Chromosome 25"/>
</dbReference>
<evidence type="ECO:0000256" key="3">
    <source>
        <dbReference type="PROSITE-ProRule" id="PRU00068"/>
    </source>
</evidence>
<dbReference type="Pfam" id="PF00200">
    <property type="entry name" value="Disintegrin"/>
    <property type="match status" value="1"/>
</dbReference>
<dbReference type="RefSeq" id="XP_038429559.1">
    <property type="nucleotide sequence ID" value="XM_038573631.1"/>
</dbReference>
<dbReference type="SMART" id="SM00608">
    <property type="entry name" value="ACR"/>
    <property type="match status" value="1"/>
</dbReference>
<feature type="compositionally biased region" description="Pro residues" evidence="5">
    <location>
        <begin position="737"/>
        <end position="768"/>
    </location>
</feature>
<sequence>MTLTKALLYMRIIPLLPWLGVFLSFCEYPQAEDPQYQNTPEVVIPLKIPDTSRGMKPSGWLSYSLRFGGRRHIVHMKAKKYLLSRHLPVFTYTDQGALLEDQPFVPKDCYYHGYVEGDPESLVSLSSCSGGFQGLLQINDFAYEIKPMTFSTKFEHLVYKMDSEKTQISGMNSDFMQEETVSQLESQKMNNSTQKQSAYSSWWVHMYIMELAVVVDHSLYVHIKKNISKFNEDLYAMVNIVDSIYDGMGLKLSLFGLEFWTERNYVQVNDAHRSLRYFCVWKNSNFGLRLQHDTVHLFINQTVRGMSGLGYRNGMCQPLQSCAIITTTNKTLNKIAIAIAHHLGHNLGMTHDDAFCKCGHPKCIMHVSNPPVTAFSNCSYSYFWSYSLQFAQCLFYKTHPKDIFSKKRCGDGIVEADEECDCGSLQSCSTDACCLTNCTLTYGSICAFGLCCKDCQLLPPGIMCRKEVSECDLPEWCDGRSPFCPKDVYVEDGIPCNESAYCYEKKCNNRNDQCKQIFGEDAISASPSCYNSMNTRGDRFGNCGILKSTYIKCNVSDSQCGRIQCDKVTQMPLLRDHSTVIHTHFNNVICWGIDYHFGMTIPDLGEVKDGTECGPEHICMNRKCVHLSGLDSNCTPKFCNMRGICNNKHHCHCNSFWDPPNCLIRGNGGSIDSGPPPKREKIKKKYLLIASLFWLLLLLCCLLCLCIRRKKKEVPAQPDKQPQMVPPPPAKPEKKVPPPPPKPQKMIPPSPAKPPQKAPTQPAKPPQKAPTQPAKPQKKAPTQPAKPQQKPSAQFSKSQQQLSAQTSKSQQQLSAQSSKSQQKLSAQPLKSQQKLSAQPSKSQQKLSAQPSKSQQTLKSQSSVTVGPSGKQRPSVTKNVPK</sequence>
<comment type="caution">
    <text evidence="4">Lacks conserved residue(s) required for the propagation of feature annotation.</text>
</comment>
<dbReference type="CTD" id="11086"/>
<dbReference type="SUPFAM" id="SSF57552">
    <property type="entry name" value="Blood coagulation inhibitor (disintegrin)"/>
    <property type="match status" value="1"/>
</dbReference>
<protein>
    <submittedName>
        <fullName evidence="11">ADAM metallopeptidase domain 29</fullName>
    </submittedName>
</protein>
<reference evidence="11" key="2">
    <citation type="submission" date="2018-10" db="EMBL/GenBank/DDBJ databases">
        <title>De novo assembly of a Great Dane genome.</title>
        <authorList>
            <person name="Kidd J.M."/>
            <person name="Pendleton A.L."/>
            <person name="Shen F."/>
            <person name="Emery S."/>
        </authorList>
    </citation>
    <scope>NUCLEOTIDE SEQUENCE [LARGE SCALE GENOMIC DNA]</scope>
    <source>
        <strain evidence="11">Great Dane</strain>
    </source>
</reference>
<keyword evidence="2 4" id="KW-1015">Disulfide bond</keyword>
<feature type="chain" id="PRO_5044673842" evidence="7">
    <location>
        <begin position="32"/>
        <end position="881"/>
    </location>
</feature>
<dbReference type="PROSITE" id="PS50215">
    <property type="entry name" value="ADAM_MEPRO"/>
    <property type="match status" value="1"/>
</dbReference>
<dbReference type="Ensembl" id="ENSCAFT00040039954.1">
    <property type="protein sequence ID" value="ENSCAFP00040034870.1"/>
    <property type="gene ID" value="ENSCAFG00040021526.1"/>
</dbReference>
<evidence type="ECO:0000256" key="5">
    <source>
        <dbReference type="SAM" id="MobiDB-lite"/>
    </source>
</evidence>